<dbReference type="InterPro" id="IPR029058">
    <property type="entry name" value="AB_hydrolase_fold"/>
</dbReference>
<organism evidence="5 6">
    <name type="scientific">Parachitinimonas caeni</name>
    <dbReference type="NCBI Taxonomy" id="3031301"/>
    <lineage>
        <taxon>Bacteria</taxon>
        <taxon>Pseudomonadati</taxon>
        <taxon>Pseudomonadota</taxon>
        <taxon>Betaproteobacteria</taxon>
        <taxon>Neisseriales</taxon>
        <taxon>Chitinibacteraceae</taxon>
        <taxon>Parachitinimonas</taxon>
    </lineage>
</organism>
<gene>
    <name evidence="5" type="ORF">PZA18_13955</name>
</gene>
<evidence type="ECO:0000313" key="6">
    <source>
        <dbReference type="Proteomes" id="UP001172778"/>
    </source>
</evidence>
<dbReference type="PANTHER" id="PTHR43037">
    <property type="entry name" value="UNNAMED PRODUCT-RELATED"/>
    <property type="match status" value="1"/>
</dbReference>
<dbReference type="EMBL" id="JARRAF010000015">
    <property type="protein sequence ID" value="MDK2125155.1"/>
    <property type="molecule type" value="Genomic_DNA"/>
</dbReference>
<dbReference type="Pfam" id="PF00326">
    <property type="entry name" value="Peptidase_S9"/>
    <property type="match status" value="1"/>
</dbReference>
<keyword evidence="2" id="KW-0378">Hydrolase</keyword>
<proteinExistence type="predicted"/>
<protein>
    <submittedName>
        <fullName evidence="5">Prolyl oligopeptidase family serine peptidase</fullName>
    </submittedName>
</protein>
<dbReference type="InterPro" id="IPR001375">
    <property type="entry name" value="Peptidase_S9_cat"/>
</dbReference>
<feature type="signal peptide" evidence="3">
    <location>
        <begin position="1"/>
        <end position="22"/>
    </location>
</feature>
<evidence type="ECO:0000259" key="4">
    <source>
        <dbReference type="Pfam" id="PF00326"/>
    </source>
</evidence>
<name>A0ABT7E172_9NEIS</name>
<dbReference type="Proteomes" id="UP001172778">
    <property type="component" value="Unassembled WGS sequence"/>
</dbReference>
<feature type="domain" description="Peptidase S9 prolyl oligopeptidase catalytic" evidence="4">
    <location>
        <begin position="143"/>
        <end position="206"/>
    </location>
</feature>
<evidence type="ECO:0000256" key="2">
    <source>
        <dbReference type="ARBA" id="ARBA00022801"/>
    </source>
</evidence>
<dbReference type="PANTHER" id="PTHR43037:SF5">
    <property type="entry name" value="FERULOYL ESTERASE"/>
    <property type="match status" value="1"/>
</dbReference>
<evidence type="ECO:0000256" key="3">
    <source>
        <dbReference type="SAM" id="SignalP"/>
    </source>
</evidence>
<evidence type="ECO:0000313" key="5">
    <source>
        <dbReference type="EMBL" id="MDK2125155.1"/>
    </source>
</evidence>
<evidence type="ECO:0000256" key="1">
    <source>
        <dbReference type="ARBA" id="ARBA00022729"/>
    </source>
</evidence>
<keyword evidence="6" id="KW-1185">Reference proteome</keyword>
<comment type="caution">
    <text evidence="5">The sequence shown here is derived from an EMBL/GenBank/DDBJ whole genome shotgun (WGS) entry which is preliminary data.</text>
</comment>
<dbReference type="RefSeq" id="WP_284101467.1">
    <property type="nucleotide sequence ID" value="NZ_JARRAF010000015.1"/>
</dbReference>
<dbReference type="Gene3D" id="3.40.50.1820">
    <property type="entry name" value="alpha/beta hydrolase"/>
    <property type="match status" value="1"/>
</dbReference>
<accession>A0ABT7E172</accession>
<reference evidence="5" key="1">
    <citation type="submission" date="2023-03" db="EMBL/GenBank/DDBJ databases">
        <title>Chitinimonas shenzhenensis gen. nov., sp. nov., a novel member of family Burkholderiaceae isolated from activated sludge collected in Shen Zhen, China.</title>
        <authorList>
            <person name="Wang X."/>
        </authorList>
    </citation>
    <scope>NUCLEOTIDE SEQUENCE</scope>
    <source>
        <strain evidence="5">DQS-5</strain>
    </source>
</reference>
<sequence length="320" mass="35701">MTPLAHPVLISMLVAASLPAQADSAFRCSEYGAPPMQTVEPVTKRPKCLQGQVLSYDQDNITRYACLNTPKQVRGTQEGSRKWPLLIYLHGSRTTPDSLYLEGHELFELHNTYPLSPEAGVEGFLILSPEGRRAKVWPSSSPTTGEGFHWDEWYRNPKDNLDVQAIDHFLDEVMASGWVDPKRVYVFGWSNGAYMAALYASWRRERIAAVGQYAGANPWSRPPCPVALPADPPPPLTLMRNLCDALVPCTTTNDWIKTQQARGWTFEYTNLDARGRATQRDAACTASCGKAKGIAEHVRWPGKDVLTRSLLEWFKGKALP</sequence>
<dbReference type="SUPFAM" id="SSF53474">
    <property type="entry name" value="alpha/beta-Hydrolases"/>
    <property type="match status" value="1"/>
</dbReference>
<feature type="chain" id="PRO_5047373810" evidence="3">
    <location>
        <begin position="23"/>
        <end position="320"/>
    </location>
</feature>
<keyword evidence="1 3" id="KW-0732">Signal</keyword>
<dbReference type="InterPro" id="IPR050955">
    <property type="entry name" value="Plant_Biomass_Hydrol_Est"/>
</dbReference>